<evidence type="ECO:0000313" key="2">
    <source>
        <dbReference type="EMBL" id="QKJ33037.1"/>
    </source>
</evidence>
<evidence type="ECO:0000256" key="1">
    <source>
        <dbReference type="SAM" id="MobiDB-lite"/>
    </source>
</evidence>
<dbReference type="EMBL" id="CP054139">
    <property type="protein sequence ID" value="QKJ33037.1"/>
    <property type="molecule type" value="Genomic_DNA"/>
</dbReference>
<dbReference type="GO" id="GO:0030020">
    <property type="term" value="F:extracellular matrix structural constituent conferring tensile strength"/>
    <property type="evidence" value="ECO:0007669"/>
    <property type="project" value="TreeGrafter"/>
</dbReference>
<accession>A0A7D4U0K2</accession>
<dbReference type="AlphaFoldDB" id="A0A7D4U0K2"/>
<keyword evidence="3" id="KW-1185">Reference proteome</keyword>
<organism evidence="2 3">
    <name type="scientific">Mucilaginibacter mali</name>
    <dbReference type="NCBI Taxonomy" id="2740462"/>
    <lineage>
        <taxon>Bacteria</taxon>
        <taxon>Pseudomonadati</taxon>
        <taxon>Bacteroidota</taxon>
        <taxon>Sphingobacteriia</taxon>
        <taxon>Sphingobacteriales</taxon>
        <taxon>Sphingobacteriaceae</taxon>
        <taxon>Mucilaginibacter</taxon>
    </lineage>
</organism>
<dbReference type="PANTHER" id="PTHR24023">
    <property type="entry name" value="COLLAGEN ALPHA"/>
    <property type="match status" value="1"/>
</dbReference>
<dbReference type="GO" id="GO:0030198">
    <property type="term" value="P:extracellular matrix organization"/>
    <property type="evidence" value="ECO:0007669"/>
    <property type="project" value="TreeGrafter"/>
</dbReference>
<keyword evidence="2" id="KW-0176">Collagen</keyword>
<feature type="region of interest" description="Disordered" evidence="1">
    <location>
        <begin position="1"/>
        <end position="38"/>
    </location>
</feature>
<feature type="region of interest" description="Disordered" evidence="1">
    <location>
        <begin position="64"/>
        <end position="150"/>
    </location>
</feature>
<dbReference type="GO" id="GO:0031012">
    <property type="term" value="C:extracellular matrix"/>
    <property type="evidence" value="ECO:0007669"/>
    <property type="project" value="TreeGrafter"/>
</dbReference>
<reference evidence="2 3" key="1">
    <citation type="submission" date="2020-05" db="EMBL/GenBank/DDBJ databases">
        <title>Mucilaginibacter mali sp. nov.</title>
        <authorList>
            <person name="Kim H.S."/>
            <person name="Lee K.C."/>
            <person name="Suh M.K."/>
            <person name="Kim J.-S."/>
            <person name="Han K.-I."/>
            <person name="Eom M.K."/>
            <person name="Shin Y.K."/>
            <person name="Lee J.-S."/>
        </authorList>
    </citation>
    <scope>NUCLEOTIDE SEQUENCE [LARGE SCALE GENOMIC DNA]</scope>
    <source>
        <strain evidence="2 3">G2-14</strain>
    </source>
</reference>
<feature type="compositionally biased region" description="Gly residues" evidence="1">
    <location>
        <begin position="141"/>
        <end position="150"/>
    </location>
</feature>
<dbReference type="InterPro" id="IPR008160">
    <property type="entry name" value="Collagen"/>
</dbReference>
<protein>
    <submittedName>
        <fullName evidence="2">Collagen-like protein</fullName>
    </submittedName>
</protein>
<gene>
    <name evidence="2" type="ORF">HQ865_01405</name>
</gene>
<dbReference type="PANTHER" id="PTHR24023:SF1082">
    <property type="entry name" value="COLLAGEN TRIPLE HELIX REPEAT"/>
    <property type="match status" value="1"/>
</dbReference>
<feature type="compositionally biased region" description="Polar residues" evidence="1">
    <location>
        <begin position="27"/>
        <end position="37"/>
    </location>
</feature>
<dbReference type="KEGG" id="mmab:HQ865_01405"/>
<proteinExistence type="predicted"/>
<sequence>MLNGPAGVKGDKGDKGDAGNPGRSVLNGLTNPSNLTDGINGDFYVNTATYTLFGPKTGGIWGPGTNIVGPIGEKGDTGDTGPKGDTGDTGATGATGDKGDIGNTGPMGSTGPKGDTGDVGTTGPKGDTGDAGPTGAKGDTGNTGPGVATGGTVGQVLSKVNSTDFNTQWVDPPIGIVKSSGAELNTGTDDAKFVTAAGLEDSKYLTQSGAKVSATASGTNTYTATIFPAITAYNSTQRFYILFTNANTGAATLNLNSLGAKAIKKNVSVTLSTGDILAGQILCLAYDGTNFQIINSFPAAIPTVSSGEKLLSITSTGVQKNYDAVDQIISSSALTSADWTSGAISYTGFTGQYAFDANYRYDCVGVNSWKRSVFSSNSIDLYLSPIDDSAGAKTSTELNAAYPSASIGQKVYGIQFYYEKYSSTIWKKTASIDA</sequence>
<dbReference type="Proteomes" id="UP000505355">
    <property type="component" value="Chromosome"/>
</dbReference>
<evidence type="ECO:0000313" key="3">
    <source>
        <dbReference type="Proteomes" id="UP000505355"/>
    </source>
</evidence>
<name>A0A7D4U0K2_9SPHI</name>
<dbReference type="InterPro" id="IPR050149">
    <property type="entry name" value="Collagen_superfamily"/>
</dbReference>
<dbReference type="GO" id="GO:0005615">
    <property type="term" value="C:extracellular space"/>
    <property type="evidence" value="ECO:0007669"/>
    <property type="project" value="TreeGrafter"/>
</dbReference>
<dbReference type="Pfam" id="PF01391">
    <property type="entry name" value="Collagen"/>
    <property type="match status" value="1"/>
</dbReference>